<evidence type="ECO:0000256" key="3">
    <source>
        <dbReference type="ARBA" id="ARBA00023082"/>
    </source>
</evidence>
<feature type="domain" description="HTH luxR-type" evidence="5">
    <location>
        <begin position="116"/>
        <end position="182"/>
    </location>
</feature>
<dbReference type="NCBIfam" id="TIGR02937">
    <property type="entry name" value="sigma70-ECF"/>
    <property type="match status" value="1"/>
</dbReference>
<dbReference type="InterPro" id="IPR007627">
    <property type="entry name" value="RNA_pol_sigma70_r2"/>
</dbReference>
<protein>
    <submittedName>
        <fullName evidence="6">RNA polymerase sigma-70 factor</fullName>
    </submittedName>
</protein>
<proteinExistence type="inferred from homology"/>
<dbReference type="Gene3D" id="1.10.10.10">
    <property type="entry name" value="Winged helix-like DNA-binding domain superfamily/Winged helix DNA-binding domain"/>
    <property type="match status" value="1"/>
</dbReference>
<dbReference type="SUPFAM" id="SSF88659">
    <property type="entry name" value="Sigma3 and sigma4 domains of RNA polymerase sigma factors"/>
    <property type="match status" value="1"/>
</dbReference>
<evidence type="ECO:0000259" key="5">
    <source>
        <dbReference type="PROSITE" id="PS50043"/>
    </source>
</evidence>
<keyword evidence="7" id="KW-1185">Reference proteome</keyword>
<evidence type="ECO:0000256" key="4">
    <source>
        <dbReference type="ARBA" id="ARBA00023163"/>
    </source>
</evidence>
<dbReference type="Gene3D" id="1.10.1740.10">
    <property type="match status" value="1"/>
</dbReference>
<dbReference type="Pfam" id="PF04542">
    <property type="entry name" value="Sigma70_r2"/>
    <property type="match status" value="1"/>
</dbReference>
<reference evidence="6 7" key="1">
    <citation type="journal article" date="2014" name="Int. J. Syst. Evol. Microbiol.">
        <title>Carboxylicivirga gen. nov. in the family Marinilabiliaceae with two novel species, Carboxylicivirga mesophila sp. nov. and Carboxylicivirga taeanensis sp. nov., and reclassification of Cytophaga fermentans as Saccharicrinis fermentans gen. nov., comb. nov.</title>
        <authorList>
            <person name="Yang S.H."/>
            <person name="Seo H.S."/>
            <person name="Woo J.H."/>
            <person name="Oh H.M."/>
            <person name="Jang H."/>
            <person name="Lee J.H."/>
            <person name="Kim S.J."/>
            <person name="Kwon K.K."/>
        </authorList>
    </citation>
    <scope>NUCLEOTIDE SEQUENCE [LARGE SCALE GENOMIC DNA]</scope>
    <source>
        <strain evidence="6 7">JCM 18290</strain>
    </source>
</reference>
<dbReference type="PROSITE" id="PS00622">
    <property type="entry name" value="HTH_LUXR_1"/>
    <property type="match status" value="1"/>
</dbReference>
<dbReference type="PROSITE" id="PS50043">
    <property type="entry name" value="HTH_LUXR_2"/>
    <property type="match status" value="1"/>
</dbReference>
<evidence type="ECO:0000313" key="7">
    <source>
        <dbReference type="Proteomes" id="UP000721861"/>
    </source>
</evidence>
<dbReference type="SMART" id="SM00421">
    <property type="entry name" value="HTH_LUXR"/>
    <property type="match status" value="1"/>
</dbReference>
<dbReference type="PANTHER" id="PTHR43133">
    <property type="entry name" value="RNA POLYMERASE ECF-TYPE SIGMA FACTO"/>
    <property type="match status" value="1"/>
</dbReference>
<dbReference type="RefSeq" id="WP_212228222.1">
    <property type="nucleotide sequence ID" value="NZ_JAGUCN010000011.1"/>
</dbReference>
<comment type="caution">
    <text evidence="6">The sequence shown here is derived from an EMBL/GenBank/DDBJ whole genome shotgun (WGS) entry which is preliminary data.</text>
</comment>
<dbReference type="PRINTS" id="PR00038">
    <property type="entry name" value="HTHLUXR"/>
</dbReference>
<dbReference type="InterPro" id="IPR014327">
    <property type="entry name" value="RNA_pol_sigma70_bacteroid"/>
</dbReference>
<dbReference type="InterPro" id="IPR013249">
    <property type="entry name" value="RNA_pol_sigma70_r4_t2"/>
</dbReference>
<keyword evidence="3" id="KW-0731">Sigma factor</keyword>
<evidence type="ECO:0000313" key="6">
    <source>
        <dbReference type="EMBL" id="MBS2211888.1"/>
    </source>
</evidence>
<dbReference type="PANTHER" id="PTHR43133:SF46">
    <property type="entry name" value="RNA POLYMERASE SIGMA-70 FACTOR ECF SUBFAMILY"/>
    <property type="match status" value="1"/>
</dbReference>
<dbReference type="InterPro" id="IPR036388">
    <property type="entry name" value="WH-like_DNA-bd_sf"/>
</dbReference>
<keyword evidence="2" id="KW-0805">Transcription regulation</keyword>
<dbReference type="SUPFAM" id="SSF88946">
    <property type="entry name" value="Sigma2 domain of RNA polymerase sigma factors"/>
    <property type="match status" value="1"/>
</dbReference>
<dbReference type="Proteomes" id="UP000721861">
    <property type="component" value="Unassembled WGS sequence"/>
</dbReference>
<dbReference type="InterPro" id="IPR013324">
    <property type="entry name" value="RNA_pol_sigma_r3/r4-like"/>
</dbReference>
<keyword evidence="4" id="KW-0804">Transcription</keyword>
<sequence length="182" mass="21290">MSKHQSDILSNKYQIKHYFEEWFPGLVIFARQFIQSSTEAEDIVQNAFIKLFENFEEEKNILAAKGFLYKTIRNECINILKHETVKRKHSQQTLLEVSSETYFLNKMIEEETYSTLTNAINQLPEQCQKILILSLNGLKNNEIAEDLSISINTVKSQKKRAYKRLKEQLKNVYQIVSFASGM</sequence>
<dbReference type="EMBL" id="JAGUCN010000011">
    <property type="protein sequence ID" value="MBS2211888.1"/>
    <property type="molecule type" value="Genomic_DNA"/>
</dbReference>
<name>A0ABS5KA39_9BACT</name>
<organism evidence="6 7">
    <name type="scientific">Carboxylicivirga mesophila</name>
    <dbReference type="NCBI Taxonomy" id="1166478"/>
    <lineage>
        <taxon>Bacteria</taxon>
        <taxon>Pseudomonadati</taxon>
        <taxon>Bacteroidota</taxon>
        <taxon>Bacteroidia</taxon>
        <taxon>Marinilabiliales</taxon>
        <taxon>Marinilabiliaceae</taxon>
        <taxon>Carboxylicivirga</taxon>
    </lineage>
</organism>
<dbReference type="InterPro" id="IPR013325">
    <property type="entry name" value="RNA_pol_sigma_r2"/>
</dbReference>
<dbReference type="InterPro" id="IPR000792">
    <property type="entry name" value="Tscrpt_reg_LuxR_C"/>
</dbReference>
<evidence type="ECO:0000256" key="1">
    <source>
        <dbReference type="ARBA" id="ARBA00010641"/>
    </source>
</evidence>
<gene>
    <name evidence="6" type="ORF">KEM09_10760</name>
</gene>
<evidence type="ECO:0000256" key="2">
    <source>
        <dbReference type="ARBA" id="ARBA00023015"/>
    </source>
</evidence>
<dbReference type="InterPro" id="IPR039425">
    <property type="entry name" value="RNA_pol_sigma-70-like"/>
</dbReference>
<dbReference type="NCBIfam" id="TIGR02985">
    <property type="entry name" value="Sig70_bacteroi1"/>
    <property type="match status" value="1"/>
</dbReference>
<dbReference type="Pfam" id="PF08281">
    <property type="entry name" value="Sigma70_r4_2"/>
    <property type="match status" value="1"/>
</dbReference>
<dbReference type="InterPro" id="IPR014284">
    <property type="entry name" value="RNA_pol_sigma-70_dom"/>
</dbReference>
<comment type="similarity">
    <text evidence="1">Belongs to the sigma-70 factor family. ECF subfamily.</text>
</comment>
<accession>A0ABS5KA39</accession>